<dbReference type="EMBL" id="JAHRHJ020000008">
    <property type="protein sequence ID" value="KAH9305551.1"/>
    <property type="molecule type" value="Genomic_DNA"/>
</dbReference>
<gene>
    <name evidence="1" type="ORF">KI387_009955</name>
</gene>
<feature type="non-terminal residue" evidence="1">
    <location>
        <position position="1"/>
    </location>
</feature>
<organism evidence="1 2">
    <name type="scientific">Taxus chinensis</name>
    <name type="common">Chinese yew</name>
    <name type="synonym">Taxus wallichiana var. chinensis</name>
    <dbReference type="NCBI Taxonomy" id="29808"/>
    <lineage>
        <taxon>Eukaryota</taxon>
        <taxon>Viridiplantae</taxon>
        <taxon>Streptophyta</taxon>
        <taxon>Embryophyta</taxon>
        <taxon>Tracheophyta</taxon>
        <taxon>Spermatophyta</taxon>
        <taxon>Pinopsida</taxon>
        <taxon>Pinidae</taxon>
        <taxon>Conifers II</taxon>
        <taxon>Cupressales</taxon>
        <taxon>Taxaceae</taxon>
        <taxon>Taxus</taxon>
    </lineage>
</organism>
<keyword evidence="2" id="KW-1185">Reference proteome</keyword>
<name>A0AA38FKG2_TAXCH</name>
<dbReference type="Proteomes" id="UP000824469">
    <property type="component" value="Unassembled WGS sequence"/>
</dbReference>
<proteinExistence type="predicted"/>
<feature type="non-terminal residue" evidence="1">
    <location>
        <position position="54"/>
    </location>
</feature>
<comment type="caution">
    <text evidence="1">The sequence shown here is derived from an EMBL/GenBank/DDBJ whole genome shotgun (WGS) entry which is preliminary data.</text>
</comment>
<evidence type="ECO:0000313" key="1">
    <source>
        <dbReference type="EMBL" id="KAH9305551.1"/>
    </source>
</evidence>
<dbReference type="AlphaFoldDB" id="A0AA38FKG2"/>
<sequence>DLMRNRDSLKLSMASMSIDNSDLTLEDPEVKRKNTFQCANGDFLIGKLVITATK</sequence>
<protein>
    <submittedName>
        <fullName evidence="1">Uncharacterized protein</fullName>
    </submittedName>
</protein>
<evidence type="ECO:0000313" key="2">
    <source>
        <dbReference type="Proteomes" id="UP000824469"/>
    </source>
</evidence>
<accession>A0AA38FKG2</accession>
<reference evidence="1 2" key="1">
    <citation type="journal article" date="2021" name="Nat. Plants">
        <title>The Taxus genome provides insights into paclitaxel biosynthesis.</title>
        <authorList>
            <person name="Xiong X."/>
            <person name="Gou J."/>
            <person name="Liao Q."/>
            <person name="Li Y."/>
            <person name="Zhou Q."/>
            <person name="Bi G."/>
            <person name="Li C."/>
            <person name="Du R."/>
            <person name="Wang X."/>
            <person name="Sun T."/>
            <person name="Guo L."/>
            <person name="Liang H."/>
            <person name="Lu P."/>
            <person name="Wu Y."/>
            <person name="Zhang Z."/>
            <person name="Ro D.K."/>
            <person name="Shang Y."/>
            <person name="Huang S."/>
            <person name="Yan J."/>
        </authorList>
    </citation>
    <scope>NUCLEOTIDE SEQUENCE [LARGE SCALE GENOMIC DNA]</scope>
    <source>
        <strain evidence="1">Ta-2019</strain>
    </source>
</reference>